<name>A0A9P5GAL1_GEOCN</name>
<proteinExistence type="predicted"/>
<keyword evidence="1" id="KW-0472">Membrane</keyword>
<dbReference type="Proteomes" id="UP000750522">
    <property type="component" value="Unassembled WGS sequence"/>
</dbReference>
<keyword evidence="1" id="KW-0812">Transmembrane</keyword>
<protein>
    <submittedName>
        <fullName evidence="2">Uncharacterized protein</fullName>
    </submittedName>
</protein>
<evidence type="ECO:0000256" key="1">
    <source>
        <dbReference type="SAM" id="Phobius"/>
    </source>
</evidence>
<organism evidence="2 3">
    <name type="scientific">Geotrichum candidum</name>
    <name type="common">Oospora lactis</name>
    <name type="synonym">Dipodascus geotrichum</name>
    <dbReference type="NCBI Taxonomy" id="1173061"/>
    <lineage>
        <taxon>Eukaryota</taxon>
        <taxon>Fungi</taxon>
        <taxon>Dikarya</taxon>
        <taxon>Ascomycota</taxon>
        <taxon>Saccharomycotina</taxon>
        <taxon>Dipodascomycetes</taxon>
        <taxon>Dipodascales</taxon>
        <taxon>Dipodascaceae</taxon>
        <taxon>Geotrichum</taxon>
    </lineage>
</organism>
<sequence length="118" mass="11478">MKTKLVAINSADMVMGTIMIALFVFGRTGTAVFPALLVVVVDRVRLLPAVPLPPVVPPPLTVGVVLPLSDFVLGVGVLGVGVLGLGAVGVGVLGLGGVGVEIPGGLGVGGSEGGEDAS</sequence>
<comment type="caution">
    <text evidence="2">The sequence shown here is derived from an EMBL/GenBank/DDBJ whole genome shotgun (WGS) entry which is preliminary data.</text>
</comment>
<dbReference type="AlphaFoldDB" id="A0A9P5GAL1"/>
<keyword evidence="1" id="KW-1133">Transmembrane helix</keyword>
<evidence type="ECO:0000313" key="3">
    <source>
        <dbReference type="Proteomes" id="UP000750522"/>
    </source>
</evidence>
<reference evidence="2" key="1">
    <citation type="journal article" date="2020" name="Front. Microbiol.">
        <title>Phenotypic and Genetic Characterization of the Cheese Ripening Yeast Geotrichum candidum.</title>
        <authorList>
            <person name="Perkins V."/>
            <person name="Vignola S."/>
            <person name="Lessard M.H."/>
            <person name="Plante P.L."/>
            <person name="Corbeil J."/>
            <person name="Dugat-Bony E."/>
            <person name="Frenette M."/>
            <person name="Labrie S."/>
        </authorList>
    </citation>
    <scope>NUCLEOTIDE SEQUENCE</scope>
    <source>
        <strain evidence="2">LMA-70</strain>
    </source>
</reference>
<dbReference type="EMBL" id="QQZK01000011">
    <property type="protein sequence ID" value="KAF5104226.1"/>
    <property type="molecule type" value="Genomic_DNA"/>
</dbReference>
<accession>A0A9P5GAL1</accession>
<reference evidence="2" key="2">
    <citation type="submission" date="2020-01" db="EMBL/GenBank/DDBJ databases">
        <authorList>
            <person name="Perkins V."/>
            <person name="Lessard M.-H."/>
            <person name="Dugat-Bony E."/>
            <person name="Frenette M."/>
            <person name="Labrie S."/>
        </authorList>
    </citation>
    <scope>NUCLEOTIDE SEQUENCE</scope>
    <source>
        <strain evidence="2">LMA-70</strain>
    </source>
</reference>
<feature type="transmembrane region" description="Helical" evidence="1">
    <location>
        <begin position="71"/>
        <end position="95"/>
    </location>
</feature>
<gene>
    <name evidence="2" type="ORF">DV451_000834</name>
</gene>
<evidence type="ECO:0000313" key="2">
    <source>
        <dbReference type="EMBL" id="KAF5104226.1"/>
    </source>
</evidence>